<gene>
    <name evidence="1" type="ORF">H2Z84_03695</name>
</gene>
<dbReference type="SUPFAM" id="SSF160719">
    <property type="entry name" value="gpW/gp25-like"/>
    <property type="match status" value="1"/>
</dbReference>
<protein>
    <submittedName>
        <fullName evidence="1">Phage tail protein</fullName>
    </submittedName>
</protein>
<keyword evidence="2" id="KW-1185">Reference proteome</keyword>
<dbReference type="EMBL" id="JACERN010000014">
    <property type="protein sequence ID" value="MBA4707497.1"/>
    <property type="molecule type" value="Genomic_DNA"/>
</dbReference>
<reference evidence="1 2" key="1">
    <citation type="submission" date="2020-07" db="EMBL/GenBank/DDBJ databases">
        <title>Draft genome sequence of violacein-producing bacteria and related species.</title>
        <authorList>
            <person name="Wilson H.S."/>
            <person name="De Leon M.E."/>
        </authorList>
    </citation>
    <scope>NUCLEOTIDE SEQUENCE [LARGE SCALE GENOMIC DNA]</scope>
    <source>
        <strain evidence="1 2">HSC-21Su07</strain>
    </source>
</reference>
<name>A0A838Y4M6_9NEIS</name>
<dbReference type="AlphaFoldDB" id="A0A838Y4M6"/>
<sequence length="121" mass="12783">MKDLYHYVGSDLTASPTGDLLPVTDIERGKQRVLRRLMTNPGDYIQHPDYGAGLGEKVGDLLNVSEWQALIKGQMLLEACVAQDPPPQVAVSAIDGGAAVVISYTDAPSGQGVTLGFDVTG</sequence>
<evidence type="ECO:0000313" key="2">
    <source>
        <dbReference type="Proteomes" id="UP000545606"/>
    </source>
</evidence>
<proteinExistence type="predicted"/>
<evidence type="ECO:0000313" key="1">
    <source>
        <dbReference type="EMBL" id="MBA4707497.1"/>
    </source>
</evidence>
<organism evidence="1 2">
    <name type="scientific">Aquitalea aquatica</name>
    <dbReference type="NCBI Taxonomy" id="3044273"/>
    <lineage>
        <taxon>Bacteria</taxon>
        <taxon>Pseudomonadati</taxon>
        <taxon>Pseudomonadota</taxon>
        <taxon>Betaproteobacteria</taxon>
        <taxon>Neisseriales</taxon>
        <taxon>Chromobacteriaceae</taxon>
        <taxon>Aquitalea</taxon>
    </lineage>
</organism>
<dbReference type="RefSeq" id="WP_181834778.1">
    <property type="nucleotide sequence ID" value="NZ_JACERN010000014.1"/>
</dbReference>
<comment type="caution">
    <text evidence="1">The sequence shown here is derived from an EMBL/GenBank/DDBJ whole genome shotgun (WGS) entry which is preliminary data.</text>
</comment>
<dbReference type="Proteomes" id="UP000545606">
    <property type="component" value="Unassembled WGS sequence"/>
</dbReference>
<dbReference type="Gene3D" id="3.10.450.40">
    <property type="match status" value="1"/>
</dbReference>
<accession>A0A838Y4M6</accession>